<feature type="compositionally biased region" description="Polar residues" evidence="1">
    <location>
        <begin position="1596"/>
        <end position="1605"/>
    </location>
</feature>
<evidence type="ECO:0008006" key="4">
    <source>
        <dbReference type="Google" id="ProtNLM"/>
    </source>
</evidence>
<comment type="caution">
    <text evidence="2">The sequence shown here is derived from an EMBL/GenBank/DDBJ whole genome shotgun (WGS) entry which is preliminary data.</text>
</comment>
<keyword evidence="3" id="KW-1185">Reference proteome</keyword>
<feature type="region of interest" description="Disordered" evidence="1">
    <location>
        <begin position="1"/>
        <end position="20"/>
    </location>
</feature>
<evidence type="ECO:0000256" key="1">
    <source>
        <dbReference type="SAM" id="MobiDB-lite"/>
    </source>
</evidence>
<sequence>MESEQAPAGIMLTDSGMPQSPDNKYYGTQDAMRFALAKQTILCMANTSQQHELKHNEQLTKKVHAAFKSDIRDMAKCTHTLGTDGKSGRGKTATLKEVLTDPNTKTFDWEKTKEYDTVTQESTTQQRTLRTCDVSELDNPSLSSFVIEYNRHCDFEATTSRAKGSGESAVGKLVKHFCRPHQGFWIYKVTAFDVDTNTHTLQPTGEAHQPEKVCFDDRSEFVAEDIPWEEPQIVMANAFDIDNYETENDTSAPPIRKGDVRADWFPVDRDGRDFEQQAKYFFDLNENENQNGERATLNHVRDVIAEEGNTAGDTTFQAARIAFASRPSCTLFFDSQETVSQSFKRLQRYAGNETDEDDELGSLSEKDYDKVNDTVEFEQTFNRKRACTTFSIDSEGEIQIEQVKLHTRFSYVLGKCLVYTPNTGNFATDVLSVAKFHNYWTRKENTGPQIGISSLQLPISTLKHGLAIIDFPGNSKLTSISDTVRQGTLNLSHAAVMLHVADNKQMLEDDRESLRKYITAMLKTNPDFMLQRTSHGRPLSTAGATEDRSVSVAGAGAALKADSHTVQNLRLACVILGEKTWPNSGQYAHGQHCSHQAKQYAEDNCERLKLEANEKNAKELVHKQLRKIVRDRAHQASARQRLQLTDRHMFVDKFLEFFEARVLISVVYPKMESMSELTSQASNMEELRNFIFQEVLHGRPEMLQRLILLNLQRATSFQDSIRDVFQLNVALGNCDDPMLQEALHGLQPSSLEVVGELSTWKNTKLKGYAEEWKQKVHEQAREVVKVYHAKCSPDKYLETLSVQIFDNLPEDRRKSLSKPYTLETFAQKEKCLEFFNEKPVKFLLRNLFSSSNSKRKSNEIFGMGLSMLMTYPLMKTLKEASFEQPLFLQLDYLQDTGLEDTNQESSSSPVEHILSDLKKIFALGKSRIERKKGTVVLVLVFYQKCKEVIDHFLLCIKMRLSCDALEHVSRLYSGVWLDTFKKVTDYLVDNKKLKDICDIHKGMSDKAIDAQHISQEVADYMRDQYCEKYAERVNELIDLLISDLSTYIDEFCEGLNTLTIDDLKETLNHQAMLPGAVEDFLVMEQQKVVLRCISQHQRFSADPVGDSRVAADVKSLEDIEKLSLIIPLPKQDIAKVLKENLPPDGVEDYCQRNFPGIHGFLIAELVKAMQDKDHGIVFDDRDALVKALTAQGLDNGEATTFEFRVPAFVCEVITDELKKQLDKLDDKQKEATGLDKGILLAICKRLRRDAPTELSEITSHLSADQINVKLRYIVETMRACFGRSSENVHSKDWLLRAQNRLKEAQIQNYLPAGWKAKYLPKQAVFRYMYQGSAHTFHQMRQKAASQAKVADTDFDKQSKMELRNECQQRGIGHGNKSKNELITLLRDYDKRAADDAALEKMRRDASRIVLQDKMNPRALPTGNTVECAHDLRDLKNVNFYEKMMAPDVDDGYRRGLAKGRVMDFDIKDPSHVALMRKENEEWIKDIPLTYAQPVVYYELPDGTKWAECYTYLDQDDFRNKEDGMNTGQGAAQGPTVLEEDGQGTPSKREKRPPSRYTYHQFGGEPGQQKTGQAKNASRIDVTDNKDDSLGGGDTTCPEQRFQNQPHLDVDGNHGEATIMHGPGEIQELWQLRGRTHFRLDLVEDDCWIYTSREEREEMKTRHPERQEDKAYFSIGAYDAGTKIFTPYSARPTSHNTIRPTPAPGASEYPQHMPSSAATSAGLRTEQHEHGRMSPAYALFRRHICWSPQAYSPKSSSNGTISAQALYSKYVRRSHIRNIHIAC</sequence>
<proteinExistence type="predicted"/>
<feature type="region of interest" description="Disordered" evidence="1">
    <location>
        <begin position="1519"/>
        <end position="1605"/>
    </location>
</feature>
<dbReference type="Proteomes" id="UP001190700">
    <property type="component" value="Unassembled WGS sequence"/>
</dbReference>
<evidence type="ECO:0000313" key="2">
    <source>
        <dbReference type="EMBL" id="KAK3249999.1"/>
    </source>
</evidence>
<name>A0AAE0F3D6_9CHLO</name>
<gene>
    <name evidence="2" type="ORF">CYMTET_40601</name>
</gene>
<reference evidence="2 3" key="1">
    <citation type="journal article" date="2015" name="Genome Biol. Evol.">
        <title>Comparative Genomics of a Bacterivorous Green Alga Reveals Evolutionary Causalities and Consequences of Phago-Mixotrophic Mode of Nutrition.</title>
        <authorList>
            <person name="Burns J.A."/>
            <person name="Paasch A."/>
            <person name="Narechania A."/>
            <person name="Kim E."/>
        </authorList>
    </citation>
    <scope>NUCLEOTIDE SEQUENCE [LARGE SCALE GENOMIC DNA]</scope>
    <source>
        <strain evidence="2 3">PLY_AMNH</strain>
    </source>
</reference>
<dbReference type="EMBL" id="LGRX02026962">
    <property type="protein sequence ID" value="KAK3249999.1"/>
    <property type="molecule type" value="Genomic_DNA"/>
</dbReference>
<feature type="region of interest" description="Disordered" evidence="1">
    <location>
        <begin position="1688"/>
        <end position="1727"/>
    </location>
</feature>
<protein>
    <recommendedName>
        <fullName evidence="4">SAP domain-containing protein</fullName>
    </recommendedName>
</protein>
<organism evidence="2 3">
    <name type="scientific">Cymbomonas tetramitiformis</name>
    <dbReference type="NCBI Taxonomy" id="36881"/>
    <lineage>
        <taxon>Eukaryota</taxon>
        <taxon>Viridiplantae</taxon>
        <taxon>Chlorophyta</taxon>
        <taxon>Pyramimonadophyceae</taxon>
        <taxon>Pyramimonadales</taxon>
        <taxon>Pyramimonadaceae</taxon>
        <taxon>Cymbomonas</taxon>
    </lineage>
</organism>
<accession>A0AAE0F3D6</accession>
<evidence type="ECO:0000313" key="3">
    <source>
        <dbReference type="Proteomes" id="UP001190700"/>
    </source>
</evidence>